<evidence type="ECO:0000313" key="1">
    <source>
        <dbReference type="EMBL" id="KAH1097619.1"/>
    </source>
</evidence>
<protein>
    <submittedName>
        <fullName evidence="1">Uncharacterized protein</fullName>
    </submittedName>
</protein>
<sequence length="116" mass="13971">DFNLVLSPDEKRRGRPIFSRCQLFQKFVHSNDLRDLDFKGPQFNWRRGVIFERLDWAIGNTFWISHPDFAQFVCDNWRNGSKIYANLISLTTDLKRWNTKVYGQIIRRKRSIAHRI</sequence>
<keyword evidence="2" id="KW-1185">Reference proteome</keyword>
<dbReference type="OrthoDB" id="1002598at2759"/>
<feature type="non-terminal residue" evidence="1">
    <location>
        <position position="116"/>
    </location>
</feature>
<name>A0A9D3VX75_9ROSI</name>
<proteinExistence type="predicted"/>
<dbReference type="AlphaFoldDB" id="A0A9D3VX75"/>
<dbReference type="EMBL" id="JAIQCV010000005">
    <property type="protein sequence ID" value="KAH1097619.1"/>
    <property type="molecule type" value="Genomic_DNA"/>
</dbReference>
<reference evidence="1 2" key="1">
    <citation type="journal article" date="2021" name="Plant Biotechnol. J.">
        <title>Multi-omics assisted identification of the key and species-specific regulatory components of drought-tolerant mechanisms in Gossypium stocksii.</title>
        <authorList>
            <person name="Yu D."/>
            <person name="Ke L."/>
            <person name="Zhang D."/>
            <person name="Wu Y."/>
            <person name="Sun Y."/>
            <person name="Mei J."/>
            <person name="Sun J."/>
            <person name="Sun Y."/>
        </authorList>
    </citation>
    <scope>NUCLEOTIDE SEQUENCE [LARGE SCALE GENOMIC DNA]</scope>
    <source>
        <strain evidence="2">cv. E1</strain>
        <tissue evidence="1">Leaf</tissue>
    </source>
</reference>
<organism evidence="1 2">
    <name type="scientific">Gossypium stocksii</name>
    <dbReference type="NCBI Taxonomy" id="47602"/>
    <lineage>
        <taxon>Eukaryota</taxon>
        <taxon>Viridiplantae</taxon>
        <taxon>Streptophyta</taxon>
        <taxon>Embryophyta</taxon>
        <taxon>Tracheophyta</taxon>
        <taxon>Spermatophyta</taxon>
        <taxon>Magnoliopsida</taxon>
        <taxon>eudicotyledons</taxon>
        <taxon>Gunneridae</taxon>
        <taxon>Pentapetalae</taxon>
        <taxon>rosids</taxon>
        <taxon>malvids</taxon>
        <taxon>Malvales</taxon>
        <taxon>Malvaceae</taxon>
        <taxon>Malvoideae</taxon>
        <taxon>Gossypium</taxon>
    </lineage>
</organism>
<feature type="non-terminal residue" evidence="1">
    <location>
        <position position="1"/>
    </location>
</feature>
<gene>
    <name evidence="1" type="ORF">J1N35_014540</name>
</gene>
<accession>A0A9D3VX75</accession>
<evidence type="ECO:0000313" key="2">
    <source>
        <dbReference type="Proteomes" id="UP000828251"/>
    </source>
</evidence>
<comment type="caution">
    <text evidence="1">The sequence shown here is derived from an EMBL/GenBank/DDBJ whole genome shotgun (WGS) entry which is preliminary data.</text>
</comment>
<dbReference type="Proteomes" id="UP000828251">
    <property type="component" value="Unassembled WGS sequence"/>
</dbReference>